<name>A0ABN2SDI8_9MICO</name>
<evidence type="ECO:0000256" key="1">
    <source>
        <dbReference type="SAM" id="MobiDB-lite"/>
    </source>
</evidence>
<comment type="caution">
    <text evidence="2">The sequence shown here is derived from an EMBL/GenBank/DDBJ whole genome shotgun (WGS) entry which is preliminary data.</text>
</comment>
<dbReference type="Proteomes" id="UP001500013">
    <property type="component" value="Unassembled WGS sequence"/>
</dbReference>
<evidence type="ECO:0000313" key="2">
    <source>
        <dbReference type="EMBL" id="GAA1984695.1"/>
    </source>
</evidence>
<accession>A0ABN2SDI8</accession>
<protein>
    <submittedName>
        <fullName evidence="2">Uncharacterized protein</fullName>
    </submittedName>
</protein>
<keyword evidence="3" id="KW-1185">Reference proteome</keyword>
<reference evidence="2 3" key="1">
    <citation type="journal article" date="2019" name="Int. J. Syst. Evol. Microbiol.">
        <title>The Global Catalogue of Microorganisms (GCM) 10K type strain sequencing project: providing services to taxonomists for standard genome sequencing and annotation.</title>
        <authorList>
            <consortium name="The Broad Institute Genomics Platform"/>
            <consortium name="The Broad Institute Genome Sequencing Center for Infectious Disease"/>
            <person name="Wu L."/>
            <person name="Ma J."/>
        </authorList>
    </citation>
    <scope>NUCLEOTIDE SEQUENCE [LARGE SCALE GENOMIC DNA]</scope>
    <source>
        <strain evidence="2 3">JCM 15628</strain>
    </source>
</reference>
<feature type="compositionally biased region" description="Basic and acidic residues" evidence="1">
    <location>
        <begin position="55"/>
        <end position="78"/>
    </location>
</feature>
<sequence length="78" mass="8126">MSHRLRPETQCATEEAVARQDAGKRASLPTPALGDFSRWAGSAKAGLVAAGAHSGRHDYASLDKRPAAALPSKDRDGG</sequence>
<organism evidence="2 3">
    <name type="scientific">Terrabacter lapilli</name>
    <dbReference type="NCBI Taxonomy" id="436231"/>
    <lineage>
        <taxon>Bacteria</taxon>
        <taxon>Bacillati</taxon>
        <taxon>Actinomycetota</taxon>
        <taxon>Actinomycetes</taxon>
        <taxon>Micrococcales</taxon>
        <taxon>Intrasporangiaceae</taxon>
        <taxon>Terrabacter</taxon>
    </lineage>
</organism>
<dbReference type="EMBL" id="BAAAPU010000008">
    <property type="protein sequence ID" value="GAA1984695.1"/>
    <property type="molecule type" value="Genomic_DNA"/>
</dbReference>
<proteinExistence type="predicted"/>
<feature type="region of interest" description="Disordered" evidence="1">
    <location>
        <begin position="51"/>
        <end position="78"/>
    </location>
</feature>
<evidence type="ECO:0000313" key="3">
    <source>
        <dbReference type="Proteomes" id="UP001500013"/>
    </source>
</evidence>
<feature type="region of interest" description="Disordered" evidence="1">
    <location>
        <begin position="1"/>
        <end position="29"/>
    </location>
</feature>
<gene>
    <name evidence="2" type="ORF">GCM10009817_27660</name>
</gene>